<protein>
    <submittedName>
        <fullName evidence="2">Reverse transcriptase family protein</fullName>
    </submittedName>
</protein>
<dbReference type="SUPFAM" id="SSF50630">
    <property type="entry name" value="Acid proteases"/>
    <property type="match status" value="1"/>
</dbReference>
<reference evidence="2" key="1">
    <citation type="submission" date="2022-08" db="EMBL/GenBank/DDBJ databases">
        <authorList>
            <person name="Marques A."/>
        </authorList>
    </citation>
    <scope>NUCLEOTIDE SEQUENCE</scope>
    <source>
        <strain evidence="2">RhyPub2mFocal</strain>
        <tissue evidence="2">Leaves</tissue>
    </source>
</reference>
<dbReference type="Proteomes" id="UP001140206">
    <property type="component" value="Chromosome 5"/>
</dbReference>
<name>A0AAV8BZT4_9POAL</name>
<dbReference type="AlphaFoldDB" id="A0AAV8BZT4"/>
<dbReference type="InterPro" id="IPR021109">
    <property type="entry name" value="Peptidase_aspartic_dom_sf"/>
</dbReference>
<keyword evidence="2" id="KW-0548">Nucleotidyltransferase</keyword>
<keyword evidence="3" id="KW-1185">Reference proteome</keyword>
<proteinExistence type="predicted"/>
<accession>A0AAV8BZT4</accession>
<dbReference type="PANTHER" id="PTHR33240">
    <property type="entry name" value="OS08G0508500 PROTEIN"/>
    <property type="match status" value="1"/>
</dbReference>
<comment type="caution">
    <text evidence="2">The sequence shown here is derived from an EMBL/GenBank/DDBJ whole genome shotgun (WGS) entry which is preliminary data.</text>
</comment>
<gene>
    <name evidence="2" type="ORF">LUZ62_083148</name>
</gene>
<keyword evidence="2" id="KW-0808">Transferase</keyword>
<dbReference type="GO" id="GO:0003964">
    <property type="term" value="F:RNA-directed DNA polymerase activity"/>
    <property type="evidence" value="ECO:0007669"/>
    <property type="project" value="UniProtKB-KW"/>
</dbReference>
<evidence type="ECO:0000313" key="3">
    <source>
        <dbReference type="Proteomes" id="UP001140206"/>
    </source>
</evidence>
<dbReference type="EMBL" id="JAMFTS010000005">
    <property type="protein sequence ID" value="KAJ4748743.1"/>
    <property type="molecule type" value="Genomic_DNA"/>
</dbReference>
<sequence>MYTTDEDLMAGTADHNRPLYTTGTIYGRKINKVLIDPGSSISIMPLKTLVQLSLSIKETKKDKIRIHGFNHQYQKALGSTVIDITFENLVTPVKIFIIEADTTYKALLGRPWLHANGLVPSTLHQCIKYVKDGKQYVIKGDDQPFEAHEAELDDAKYYRLKSGKGAATEQRKPSPETVKEAVKNAVLKAAIKSQILLGSDSETGSSEGTTEDINLPTRMQSNYSSEGEEQNTLSIEILPLKHCKDLTPRESEEVIPFKTFTVPPKIEELETGHVVHPSIQFVKVGEIEHQNEGSNSENWEQWLLEETSKTGIPPQLQNTTSTRLVELFRKAQCLEPIPEKRARMFRDMWNGYSNEVVKLNGKVANTRGLGFKTQTKGSGSNTPQRPRQHSCHRITITEIKEGETTVDKGEPSETEQFILAAKNAPKQLEEGGQNTIDKLKEINLGTKENPKPTFISTSLPQEMQDELTKLLREYQDCFAWSYSEMPGLDPAVAVHKLKIDKELRPVKQGPRRMRVELEEKVTVEVKKLISAGFIREEETPD</sequence>
<dbReference type="PANTHER" id="PTHR33240:SF15">
    <property type="entry name" value="GAG-PRO-LIKE PROTEIN"/>
    <property type="match status" value="1"/>
</dbReference>
<keyword evidence="2" id="KW-0695">RNA-directed DNA polymerase</keyword>
<dbReference type="Gene3D" id="2.40.70.10">
    <property type="entry name" value="Acid Proteases"/>
    <property type="match status" value="1"/>
</dbReference>
<evidence type="ECO:0000313" key="2">
    <source>
        <dbReference type="EMBL" id="KAJ4748743.1"/>
    </source>
</evidence>
<feature type="compositionally biased region" description="Polar residues" evidence="1">
    <location>
        <begin position="372"/>
        <end position="385"/>
    </location>
</feature>
<feature type="region of interest" description="Disordered" evidence="1">
    <location>
        <begin position="370"/>
        <end position="390"/>
    </location>
</feature>
<dbReference type="CDD" id="cd00303">
    <property type="entry name" value="retropepsin_like"/>
    <property type="match status" value="1"/>
</dbReference>
<evidence type="ECO:0000256" key="1">
    <source>
        <dbReference type="SAM" id="MobiDB-lite"/>
    </source>
</evidence>
<organism evidence="2 3">
    <name type="scientific">Rhynchospora pubera</name>
    <dbReference type="NCBI Taxonomy" id="906938"/>
    <lineage>
        <taxon>Eukaryota</taxon>
        <taxon>Viridiplantae</taxon>
        <taxon>Streptophyta</taxon>
        <taxon>Embryophyta</taxon>
        <taxon>Tracheophyta</taxon>
        <taxon>Spermatophyta</taxon>
        <taxon>Magnoliopsida</taxon>
        <taxon>Liliopsida</taxon>
        <taxon>Poales</taxon>
        <taxon>Cyperaceae</taxon>
        <taxon>Cyperoideae</taxon>
        <taxon>Rhynchosporeae</taxon>
        <taxon>Rhynchospora</taxon>
    </lineage>
</organism>